<dbReference type="EMBL" id="JAVRRL010000045">
    <property type="protein sequence ID" value="KAK5110835.1"/>
    <property type="molecule type" value="Genomic_DNA"/>
</dbReference>
<organism evidence="5 6">
    <name type="scientific">Meristemomyces frigidus</name>
    <dbReference type="NCBI Taxonomy" id="1508187"/>
    <lineage>
        <taxon>Eukaryota</taxon>
        <taxon>Fungi</taxon>
        <taxon>Dikarya</taxon>
        <taxon>Ascomycota</taxon>
        <taxon>Pezizomycotina</taxon>
        <taxon>Dothideomycetes</taxon>
        <taxon>Dothideomycetidae</taxon>
        <taxon>Mycosphaerellales</taxon>
        <taxon>Teratosphaeriaceae</taxon>
        <taxon>Meristemomyces</taxon>
    </lineage>
</organism>
<gene>
    <name evidence="5" type="ORF">LTR62_005546</name>
</gene>
<dbReference type="PANTHER" id="PTHR16105">
    <property type="entry name" value="RNA-BINDING REGION-CONTAINING PROTEIN 3"/>
    <property type="match status" value="1"/>
</dbReference>
<evidence type="ECO:0000256" key="1">
    <source>
        <dbReference type="ARBA" id="ARBA00022884"/>
    </source>
</evidence>
<protein>
    <recommendedName>
        <fullName evidence="4">RRM domain-containing protein</fullName>
    </recommendedName>
</protein>
<evidence type="ECO:0000313" key="5">
    <source>
        <dbReference type="EMBL" id="KAK5110835.1"/>
    </source>
</evidence>
<dbReference type="SMART" id="SM00360">
    <property type="entry name" value="RRM"/>
    <property type="match status" value="1"/>
</dbReference>
<dbReference type="Pfam" id="PF00076">
    <property type="entry name" value="RRM_1"/>
    <property type="match status" value="1"/>
</dbReference>
<dbReference type="InterPro" id="IPR012677">
    <property type="entry name" value="Nucleotide-bd_a/b_plait_sf"/>
</dbReference>
<dbReference type="InterPro" id="IPR000504">
    <property type="entry name" value="RRM_dom"/>
</dbReference>
<dbReference type="Proteomes" id="UP001310890">
    <property type="component" value="Unassembled WGS sequence"/>
</dbReference>
<comment type="caution">
    <text evidence="5">The sequence shown here is derived from an EMBL/GenBank/DDBJ whole genome shotgun (WGS) entry which is preliminary data.</text>
</comment>
<dbReference type="PANTHER" id="PTHR16105:SF0">
    <property type="entry name" value="RNA-BINDING REGION-CONTAINING PROTEIN 3"/>
    <property type="match status" value="1"/>
</dbReference>
<keyword evidence="1 2" id="KW-0694">RNA-binding</keyword>
<dbReference type="InterPro" id="IPR035979">
    <property type="entry name" value="RBD_domain_sf"/>
</dbReference>
<dbReference type="GO" id="GO:0097157">
    <property type="term" value="F:pre-mRNA intronic binding"/>
    <property type="evidence" value="ECO:0007669"/>
    <property type="project" value="TreeGrafter"/>
</dbReference>
<dbReference type="GO" id="GO:0000398">
    <property type="term" value="P:mRNA splicing, via spliceosome"/>
    <property type="evidence" value="ECO:0007669"/>
    <property type="project" value="TreeGrafter"/>
</dbReference>
<dbReference type="CDD" id="cd12246">
    <property type="entry name" value="RRM1_U1A_like"/>
    <property type="match status" value="1"/>
</dbReference>
<dbReference type="SUPFAM" id="SSF54928">
    <property type="entry name" value="RNA-binding domain, RBD"/>
    <property type="match status" value="1"/>
</dbReference>
<dbReference type="AlphaFoldDB" id="A0AAN7TCR5"/>
<dbReference type="Gene3D" id="3.30.70.330">
    <property type="match status" value="1"/>
</dbReference>
<sequence length="208" mass="22006">MATAVATTNGNTAPNQSLYIQNLPEKLQKDDLRRELYMLFSTYGPVFDVVALKTSKMRGQAHVLFRDVQSASQAMRACQGFELSGREMRISYARSRSNTLAKMTGTFSAPATTEKPNAANTATGAASTFAAIPGAASTQAAPGAAVVPASTASPALAKTPGTNAESDGAAPQGVKRAREDDGDEEEEEAEEAEMEVDDDEEMEMSDDD</sequence>
<name>A0AAN7TCR5_9PEZI</name>
<proteinExistence type="predicted"/>
<evidence type="ECO:0000256" key="2">
    <source>
        <dbReference type="PROSITE-ProRule" id="PRU00176"/>
    </source>
</evidence>
<feature type="compositionally biased region" description="Acidic residues" evidence="3">
    <location>
        <begin position="180"/>
        <end position="208"/>
    </location>
</feature>
<dbReference type="GO" id="GO:0030626">
    <property type="term" value="F:U12 snRNA binding"/>
    <property type="evidence" value="ECO:0007669"/>
    <property type="project" value="TreeGrafter"/>
</dbReference>
<accession>A0AAN7TCR5</accession>
<feature type="region of interest" description="Disordered" evidence="3">
    <location>
        <begin position="154"/>
        <end position="208"/>
    </location>
</feature>
<dbReference type="InterPro" id="IPR045164">
    <property type="entry name" value="RBM41/RNPC3"/>
</dbReference>
<dbReference type="PROSITE" id="PS50102">
    <property type="entry name" value="RRM"/>
    <property type="match status" value="1"/>
</dbReference>
<evidence type="ECO:0000259" key="4">
    <source>
        <dbReference type="PROSITE" id="PS50102"/>
    </source>
</evidence>
<reference evidence="5" key="1">
    <citation type="submission" date="2023-08" db="EMBL/GenBank/DDBJ databases">
        <title>Black Yeasts Isolated from many extreme environments.</title>
        <authorList>
            <person name="Coleine C."/>
            <person name="Stajich J.E."/>
            <person name="Selbmann L."/>
        </authorList>
    </citation>
    <scope>NUCLEOTIDE SEQUENCE</scope>
    <source>
        <strain evidence="5">CCFEE 5401</strain>
    </source>
</reference>
<feature type="domain" description="RRM" evidence="4">
    <location>
        <begin position="16"/>
        <end position="95"/>
    </location>
</feature>
<evidence type="ECO:0000256" key="3">
    <source>
        <dbReference type="SAM" id="MobiDB-lite"/>
    </source>
</evidence>
<evidence type="ECO:0000313" key="6">
    <source>
        <dbReference type="Proteomes" id="UP001310890"/>
    </source>
</evidence>
<dbReference type="FunFam" id="3.30.70.330:FF:000039">
    <property type="entry name" value="U1 small nuclear ribonucleoprotein A"/>
    <property type="match status" value="1"/>
</dbReference>